<proteinExistence type="predicted"/>
<organism evidence="1 2">
    <name type="scientific">Methanosarcina vacuolata Z-761</name>
    <dbReference type="NCBI Taxonomy" id="1434123"/>
    <lineage>
        <taxon>Archaea</taxon>
        <taxon>Methanobacteriati</taxon>
        <taxon>Methanobacteriota</taxon>
        <taxon>Stenosarchaea group</taxon>
        <taxon>Methanomicrobia</taxon>
        <taxon>Methanosarcinales</taxon>
        <taxon>Methanosarcinaceae</taxon>
        <taxon>Methanosarcina</taxon>
    </lineage>
</organism>
<dbReference type="HOGENOM" id="CLU_500257_0_0_2"/>
<name>A0A0E3Q6J6_9EURY</name>
<protein>
    <recommendedName>
        <fullName evidence="3">NERD domain-containing protein</fullName>
    </recommendedName>
</protein>
<dbReference type="SUPFAM" id="SSF52980">
    <property type="entry name" value="Restriction endonuclease-like"/>
    <property type="match status" value="1"/>
</dbReference>
<dbReference type="InterPro" id="IPR011335">
    <property type="entry name" value="Restrct_endonuc-II-like"/>
</dbReference>
<dbReference type="EMBL" id="CP009520">
    <property type="protein sequence ID" value="AKB44347.1"/>
    <property type="molecule type" value="Genomic_DNA"/>
</dbReference>
<evidence type="ECO:0000313" key="1">
    <source>
        <dbReference type="EMBL" id="AKB44347.1"/>
    </source>
</evidence>
<reference evidence="1 2" key="1">
    <citation type="submission" date="2014-07" db="EMBL/GenBank/DDBJ databases">
        <title>Methanogenic archaea and the global carbon cycle.</title>
        <authorList>
            <person name="Henriksen J.R."/>
            <person name="Luke J."/>
            <person name="Reinhart S."/>
            <person name="Benedict M.N."/>
            <person name="Youngblut N.D."/>
            <person name="Metcalf M.E."/>
            <person name="Whitaker R.J."/>
            <person name="Metcalf W.W."/>
        </authorList>
    </citation>
    <scope>NUCLEOTIDE SEQUENCE [LARGE SCALE GENOMIC DNA]</scope>
    <source>
        <strain evidence="1 2">Z-761</strain>
    </source>
</reference>
<dbReference type="AlphaFoldDB" id="A0A0E3Q6J6"/>
<dbReference type="PATRIC" id="fig|1434123.4.peg.2534"/>
<dbReference type="Proteomes" id="UP000033096">
    <property type="component" value="Chromosome"/>
</dbReference>
<gene>
    <name evidence="1" type="ORF">MSVAZ_2078</name>
</gene>
<dbReference type="KEGG" id="mvc:MSVAZ_2078"/>
<accession>A0A0E3Q6J6</accession>
<sequence length="544" mass="64015">MKNLMISSGIMINMYEVNCKTCGRELFIGKVLENSYEYWCPFCSGLNLLEINEAINVCENYITETRENALAVARTFSKSALLFAALNSREMESRNISKMENNHVQAILWSSLIIRDCIKGNYNNRSSKQFTAQNLSELFRYYACIIQSENLLVKVKEGHFSLFEVNSTTTFDYFRETIETEGKTYLAFPAQQWRYYLEMMKTVQMCPDERFDQTKNYVNVKVKEYLKKKKGIILKIQRAGKKAKKRLETELSNIEKSSRAEIYEITYNSFHSVYYNKDFFSFEEIGKNAKIIDFIDLIIEDSVCEIKSLSERLGEEQFLYEIEIRKFKTLCDSKGLDFTEVRRILISSEDDCKEFPLLVEYENKILVCPKTLLFIVSLIKFDTDREGYKSSSYLLGDDFENEVKAIFESNGFSLRHPVHKDQELVRKKIKFEKEGESREIDLIPYNDKLLFVVECKRNSFKPGYIFKYERQERISKNDGIIDEIDNKHIDRVAYFQEKQNEFGFKNHRKVKGLIVTLIKEDIESYKDIDILPLCDLEMYLKQSS</sequence>
<evidence type="ECO:0008006" key="3">
    <source>
        <dbReference type="Google" id="ProtNLM"/>
    </source>
</evidence>
<evidence type="ECO:0000313" key="2">
    <source>
        <dbReference type="Proteomes" id="UP000033096"/>
    </source>
</evidence>
<keyword evidence="2" id="KW-1185">Reference proteome</keyword>